<dbReference type="InterPro" id="IPR023298">
    <property type="entry name" value="ATPase_P-typ_TM_dom_sf"/>
</dbReference>
<protein>
    <submittedName>
        <fullName evidence="13">Cation transporting ATPase, C-terminus</fullName>
    </submittedName>
</protein>
<evidence type="ECO:0000256" key="2">
    <source>
        <dbReference type="ARBA" id="ARBA00022692"/>
    </source>
</evidence>
<evidence type="ECO:0000256" key="11">
    <source>
        <dbReference type="SAM" id="Phobius"/>
    </source>
</evidence>
<keyword evidence="8 11" id="KW-1133">Transmembrane helix</keyword>
<evidence type="ECO:0000256" key="8">
    <source>
        <dbReference type="ARBA" id="ARBA00022989"/>
    </source>
</evidence>
<sequence length="430" mass="46695">MNDAYARSVSEVAENAKIYGRNGTPFWKRVLNQFDDLLVKILIAAAIVSFLLALINGETGLTAFLEPSVIFMILAANAAVGVITETNAEKALVELRAYQADVATVLRNGCFSILPATELVPGDIVEVGGESCSVAKDLESTVATNAVYQDKTNILFSEATPLKKKLDEFGTFLAKVIAGICVLVWVVNIGHFRDPSHGGFMRGAIHYFKVCVVQSVHRGPITNDYAVTGTTFAPEGMIFDSAGMQVGLPGFDSMPSALNILSKHERASYCNRYWEHQFKKVGMLDPPREEVRNAILSCMSAGIRSASDMVLADDNFASIVAAVAEGRAIYNNTKQFIRYMISSNIGEVVCIFVAAVLGMPDTLVPVQLLWVNLVTDGLPATAIGFNKQDTDVMMAKPRKAEGSALDSEDLRHFQEKPETSKLSHPALSKF</sequence>
<feature type="transmembrane region" description="Helical" evidence="11">
    <location>
        <begin position="172"/>
        <end position="192"/>
    </location>
</feature>
<dbReference type="GO" id="GO:0070588">
    <property type="term" value="P:calcium ion transmembrane transport"/>
    <property type="evidence" value="ECO:0007669"/>
    <property type="project" value="UniProtKB-ARBA"/>
</dbReference>
<keyword evidence="2 11" id="KW-0812">Transmembrane</keyword>
<dbReference type="InterPro" id="IPR006068">
    <property type="entry name" value="ATPase_P-typ_cation-transptr_C"/>
</dbReference>
<dbReference type="SMART" id="SM00831">
    <property type="entry name" value="Cation_ATPase_N"/>
    <property type="match status" value="1"/>
</dbReference>
<evidence type="ECO:0000256" key="4">
    <source>
        <dbReference type="ARBA" id="ARBA00022837"/>
    </source>
</evidence>
<evidence type="ECO:0000256" key="10">
    <source>
        <dbReference type="SAM" id="MobiDB-lite"/>
    </source>
</evidence>
<gene>
    <name evidence="13" type="ORF">MUK42_22553</name>
</gene>
<keyword evidence="3" id="KW-0547">Nucleotide-binding</keyword>
<keyword evidence="7" id="KW-1278">Translocase</keyword>
<comment type="subcellular location">
    <subcellularLocation>
        <location evidence="1">Membrane</location>
        <topology evidence="1">Multi-pass membrane protein</topology>
    </subcellularLocation>
</comment>
<feature type="region of interest" description="Disordered" evidence="10">
    <location>
        <begin position="399"/>
        <end position="430"/>
    </location>
</feature>
<feature type="compositionally biased region" description="Basic and acidic residues" evidence="10">
    <location>
        <begin position="408"/>
        <end position="421"/>
    </location>
</feature>
<dbReference type="InterPro" id="IPR008250">
    <property type="entry name" value="ATPase_P-typ_transduc_dom_A_sf"/>
</dbReference>
<evidence type="ECO:0000313" key="14">
    <source>
        <dbReference type="Proteomes" id="UP001055439"/>
    </source>
</evidence>
<dbReference type="SUPFAM" id="SSF81665">
    <property type="entry name" value="Calcium ATPase, transmembrane domain M"/>
    <property type="match status" value="1"/>
</dbReference>
<keyword evidence="14" id="KW-1185">Reference proteome</keyword>
<proteinExistence type="predicted"/>
<dbReference type="Gene3D" id="2.70.150.10">
    <property type="entry name" value="Calcium-transporting ATPase, cytoplasmic transduction domain A"/>
    <property type="match status" value="1"/>
</dbReference>
<evidence type="ECO:0000256" key="7">
    <source>
        <dbReference type="ARBA" id="ARBA00022967"/>
    </source>
</evidence>
<dbReference type="Pfam" id="PF00690">
    <property type="entry name" value="Cation_ATPase_N"/>
    <property type="match status" value="1"/>
</dbReference>
<evidence type="ECO:0000256" key="5">
    <source>
        <dbReference type="ARBA" id="ARBA00022840"/>
    </source>
</evidence>
<evidence type="ECO:0000313" key="13">
    <source>
        <dbReference type="EMBL" id="URE13752.1"/>
    </source>
</evidence>
<dbReference type="InterPro" id="IPR023214">
    <property type="entry name" value="HAD_sf"/>
</dbReference>
<dbReference type="PANTHER" id="PTHR42861">
    <property type="entry name" value="CALCIUM-TRANSPORTING ATPASE"/>
    <property type="match status" value="1"/>
</dbReference>
<dbReference type="Gene3D" id="3.40.50.1000">
    <property type="entry name" value="HAD superfamily/HAD-like"/>
    <property type="match status" value="1"/>
</dbReference>
<accession>A0A9E7GKB8</accession>
<dbReference type="GO" id="GO:0016020">
    <property type="term" value="C:membrane"/>
    <property type="evidence" value="ECO:0007669"/>
    <property type="project" value="UniProtKB-SubCell"/>
</dbReference>
<name>A0A9E7GKB8_9LILI</name>
<keyword evidence="6" id="KW-0460">Magnesium</keyword>
<evidence type="ECO:0000256" key="6">
    <source>
        <dbReference type="ARBA" id="ARBA00022842"/>
    </source>
</evidence>
<dbReference type="InterPro" id="IPR004014">
    <property type="entry name" value="ATPase_P-typ_cation-transptr_N"/>
</dbReference>
<keyword evidence="4" id="KW-0106">Calcium</keyword>
<dbReference type="Pfam" id="PF00689">
    <property type="entry name" value="Cation_ATPase_C"/>
    <property type="match status" value="1"/>
</dbReference>
<dbReference type="FunFam" id="1.20.1110.10:FF:000065">
    <property type="entry name" value="Sarcoplasmic/endoplasmic reticulum calcium ATPase 1"/>
    <property type="match status" value="1"/>
</dbReference>
<evidence type="ECO:0000256" key="3">
    <source>
        <dbReference type="ARBA" id="ARBA00022741"/>
    </source>
</evidence>
<dbReference type="AlphaFoldDB" id="A0A9E7GKB8"/>
<keyword evidence="5" id="KW-0067">ATP-binding</keyword>
<dbReference type="GO" id="GO:0005524">
    <property type="term" value="F:ATP binding"/>
    <property type="evidence" value="ECO:0007669"/>
    <property type="project" value="UniProtKB-KW"/>
</dbReference>
<dbReference type="Gene3D" id="1.20.1110.10">
    <property type="entry name" value="Calcium-transporting ATPase, transmembrane domain"/>
    <property type="match status" value="3"/>
</dbReference>
<organism evidence="13 14">
    <name type="scientific">Musa troglodytarum</name>
    <name type="common">fe'i banana</name>
    <dbReference type="NCBI Taxonomy" id="320322"/>
    <lineage>
        <taxon>Eukaryota</taxon>
        <taxon>Viridiplantae</taxon>
        <taxon>Streptophyta</taxon>
        <taxon>Embryophyta</taxon>
        <taxon>Tracheophyta</taxon>
        <taxon>Spermatophyta</taxon>
        <taxon>Magnoliopsida</taxon>
        <taxon>Liliopsida</taxon>
        <taxon>Zingiberales</taxon>
        <taxon>Musaceae</taxon>
        <taxon>Musa</taxon>
    </lineage>
</organism>
<dbReference type="Proteomes" id="UP001055439">
    <property type="component" value="Chromosome 6"/>
</dbReference>
<dbReference type="OrthoDB" id="3352408at2759"/>
<keyword evidence="9 11" id="KW-0472">Membrane</keyword>
<dbReference type="EMBL" id="CP097508">
    <property type="protein sequence ID" value="URE13752.1"/>
    <property type="molecule type" value="Genomic_DNA"/>
</dbReference>
<reference evidence="13" key="1">
    <citation type="submission" date="2022-05" db="EMBL/GenBank/DDBJ databases">
        <title>The Musa troglodytarum L. genome provides insights into the mechanism of non-climacteric behaviour and enrichment of carotenoids.</title>
        <authorList>
            <person name="Wang J."/>
        </authorList>
    </citation>
    <scope>NUCLEOTIDE SEQUENCE</scope>
    <source>
        <tissue evidence="13">Leaf</tissue>
    </source>
</reference>
<feature type="transmembrane region" description="Helical" evidence="11">
    <location>
        <begin position="37"/>
        <end position="55"/>
    </location>
</feature>
<dbReference type="GO" id="GO:0046873">
    <property type="term" value="F:metal ion transmembrane transporter activity"/>
    <property type="evidence" value="ECO:0007669"/>
    <property type="project" value="UniProtKB-ARBA"/>
</dbReference>
<evidence type="ECO:0000259" key="12">
    <source>
        <dbReference type="SMART" id="SM00831"/>
    </source>
</evidence>
<evidence type="ECO:0000256" key="1">
    <source>
        <dbReference type="ARBA" id="ARBA00004141"/>
    </source>
</evidence>
<evidence type="ECO:0000256" key="9">
    <source>
        <dbReference type="ARBA" id="ARBA00023136"/>
    </source>
</evidence>
<feature type="transmembrane region" description="Helical" evidence="11">
    <location>
        <begin position="61"/>
        <end position="83"/>
    </location>
</feature>
<dbReference type="SUPFAM" id="SSF81653">
    <property type="entry name" value="Calcium ATPase, transduction domain A"/>
    <property type="match status" value="1"/>
</dbReference>
<feature type="domain" description="Cation-transporting P-type ATPase N-terminal" evidence="12">
    <location>
        <begin position="3"/>
        <end position="54"/>
    </location>
</feature>